<accession>A0A834BI72</accession>
<evidence type="ECO:0000313" key="2">
    <source>
        <dbReference type="EMBL" id="KAF6131214.1"/>
    </source>
</evidence>
<organism evidence="2 3">
    <name type="scientific">Phyllostomus discolor</name>
    <name type="common">pale spear-nosed bat</name>
    <dbReference type="NCBI Taxonomy" id="89673"/>
    <lineage>
        <taxon>Eukaryota</taxon>
        <taxon>Metazoa</taxon>
        <taxon>Chordata</taxon>
        <taxon>Craniata</taxon>
        <taxon>Vertebrata</taxon>
        <taxon>Euteleostomi</taxon>
        <taxon>Mammalia</taxon>
        <taxon>Eutheria</taxon>
        <taxon>Laurasiatheria</taxon>
        <taxon>Chiroptera</taxon>
        <taxon>Yangochiroptera</taxon>
        <taxon>Phyllostomidae</taxon>
        <taxon>Phyllostominae</taxon>
        <taxon>Phyllostomus</taxon>
    </lineage>
</organism>
<dbReference type="Proteomes" id="UP000664940">
    <property type="component" value="Unassembled WGS sequence"/>
</dbReference>
<name>A0A834BI72_9CHIR</name>
<gene>
    <name evidence="2" type="ORF">HJG60_008084</name>
</gene>
<dbReference type="EMBL" id="JABVXQ010000001">
    <property type="protein sequence ID" value="KAF6131214.1"/>
    <property type="molecule type" value="Genomic_DNA"/>
</dbReference>
<protein>
    <submittedName>
        <fullName evidence="2">Uncharacterized protein</fullName>
    </submittedName>
</protein>
<evidence type="ECO:0000313" key="3">
    <source>
        <dbReference type="Proteomes" id="UP000664940"/>
    </source>
</evidence>
<sequence>MNAPRLGHVSIIHSIASSSSFKTLTGKPRASDRKGPLAVEGGGAPPPLPFEDPVPPKTWAELDGGAALMSSRFLPPLLLFLPLPFIWAPTLAEPPQSPLPAWDSRAGLPRRPSCPAEQRDLLSPPLMSLHMRGGQDRRGLFLLGKKGNTGHLFPFILASQASPAFSSK</sequence>
<dbReference type="AlphaFoldDB" id="A0A834BI72"/>
<feature type="region of interest" description="Disordered" evidence="1">
    <location>
        <begin position="23"/>
        <end position="51"/>
    </location>
</feature>
<proteinExistence type="predicted"/>
<comment type="caution">
    <text evidence="2">The sequence shown here is derived from an EMBL/GenBank/DDBJ whole genome shotgun (WGS) entry which is preliminary data.</text>
</comment>
<feature type="region of interest" description="Disordered" evidence="1">
    <location>
        <begin position="98"/>
        <end position="119"/>
    </location>
</feature>
<reference evidence="2 3" key="1">
    <citation type="journal article" date="2020" name="Nature">
        <title>Six reference-quality genomes reveal evolution of bat adaptations.</title>
        <authorList>
            <person name="Jebb D."/>
            <person name="Huang Z."/>
            <person name="Pippel M."/>
            <person name="Hughes G.M."/>
            <person name="Lavrichenko K."/>
            <person name="Devanna P."/>
            <person name="Winkler S."/>
            <person name="Jermiin L.S."/>
            <person name="Skirmuntt E.C."/>
            <person name="Katzourakis A."/>
            <person name="Burkitt-Gray L."/>
            <person name="Ray D.A."/>
            <person name="Sullivan K.A.M."/>
            <person name="Roscito J.G."/>
            <person name="Kirilenko B.M."/>
            <person name="Davalos L.M."/>
            <person name="Corthals A.P."/>
            <person name="Power M.L."/>
            <person name="Jones G."/>
            <person name="Ransome R.D."/>
            <person name="Dechmann D.K.N."/>
            <person name="Locatelli A.G."/>
            <person name="Puechmaille S.J."/>
            <person name="Fedrigo O."/>
            <person name="Jarvis E.D."/>
            <person name="Hiller M."/>
            <person name="Vernes S.C."/>
            <person name="Myers E.W."/>
            <person name="Teeling E.C."/>
        </authorList>
    </citation>
    <scope>NUCLEOTIDE SEQUENCE [LARGE SCALE GENOMIC DNA]</scope>
    <source>
        <strain evidence="2">Bat1K_MPI-CBG_1</strain>
    </source>
</reference>
<evidence type="ECO:0000256" key="1">
    <source>
        <dbReference type="SAM" id="MobiDB-lite"/>
    </source>
</evidence>